<keyword evidence="2" id="KW-1015">Disulfide bond</keyword>
<dbReference type="OrthoDB" id="8871962at2759"/>
<dbReference type="RefSeq" id="XP_035658020.1">
    <property type="nucleotide sequence ID" value="XM_035802127.1"/>
</dbReference>
<dbReference type="InterPro" id="IPR003609">
    <property type="entry name" value="Pan_app"/>
</dbReference>
<evidence type="ECO:0000256" key="6">
    <source>
        <dbReference type="SAM" id="SignalP"/>
    </source>
</evidence>
<dbReference type="Gene3D" id="2.60.120.200">
    <property type="match status" value="2"/>
</dbReference>
<keyword evidence="1" id="KW-0677">Repeat</keyword>
<dbReference type="InterPro" id="IPR001304">
    <property type="entry name" value="C-type_lectin-like"/>
</dbReference>
<keyword evidence="6" id="KW-0732">Signal</keyword>
<dbReference type="InterPro" id="IPR016187">
    <property type="entry name" value="CTDL_fold"/>
</dbReference>
<reference evidence="11" key="2">
    <citation type="submission" date="2025-08" db="UniProtKB">
        <authorList>
            <consortium name="RefSeq"/>
        </authorList>
    </citation>
    <scope>IDENTIFICATION</scope>
    <source>
        <strain evidence="11">S238N-H82</strain>
        <tissue evidence="11">Testes</tissue>
    </source>
</reference>
<gene>
    <name evidence="11" type="primary">LOC118403411</name>
</gene>
<feature type="domain" description="C-type lectin" evidence="7">
    <location>
        <begin position="1199"/>
        <end position="1320"/>
    </location>
</feature>
<evidence type="ECO:0000259" key="9">
    <source>
        <dbReference type="PROSITE" id="PS51828"/>
    </source>
</evidence>
<feature type="chain" id="PRO_5039914305" evidence="6">
    <location>
        <begin position="31"/>
        <end position="1533"/>
    </location>
</feature>
<evidence type="ECO:0000256" key="5">
    <source>
        <dbReference type="SAM" id="Phobius"/>
    </source>
</evidence>
<feature type="transmembrane region" description="Helical" evidence="5">
    <location>
        <begin position="1480"/>
        <end position="1502"/>
    </location>
</feature>
<evidence type="ECO:0000259" key="7">
    <source>
        <dbReference type="PROSITE" id="PS50041"/>
    </source>
</evidence>
<feature type="domain" description="C-type lectin" evidence="7">
    <location>
        <begin position="38"/>
        <end position="154"/>
    </location>
</feature>
<name>A0A9J7HGY0_BRAFL</name>
<evidence type="ECO:0000256" key="2">
    <source>
        <dbReference type="ARBA" id="ARBA00023157"/>
    </source>
</evidence>
<feature type="domain" description="C-type lectin" evidence="7">
    <location>
        <begin position="695"/>
        <end position="815"/>
    </location>
</feature>
<evidence type="ECO:0000313" key="10">
    <source>
        <dbReference type="Proteomes" id="UP000001554"/>
    </source>
</evidence>
<dbReference type="PANTHER" id="PTHR22801:SF63">
    <property type="entry name" value="C-TYPE LECTIN DOMAIN-CONTAINING PROTEIN"/>
    <property type="match status" value="1"/>
</dbReference>
<dbReference type="PROSITE" id="PS00615">
    <property type="entry name" value="C_TYPE_LECTIN_1"/>
    <property type="match status" value="4"/>
</dbReference>
<dbReference type="Gene3D" id="3.10.100.10">
    <property type="entry name" value="Mannose-Binding Protein A, subunit A"/>
    <property type="match status" value="5"/>
</dbReference>
<dbReference type="Pfam" id="PF00059">
    <property type="entry name" value="Lectin_C"/>
    <property type="match status" value="5"/>
</dbReference>
<dbReference type="SMART" id="SM00034">
    <property type="entry name" value="CLECT"/>
    <property type="match status" value="5"/>
</dbReference>
<feature type="domain" description="Apple" evidence="8">
    <location>
        <begin position="981"/>
        <end position="1059"/>
    </location>
</feature>
<keyword evidence="5" id="KW-0812">Transmembrane</keyword>
<feature type="domain" description="Pentraxin (PTX)" evidence="9">
    <location>
        <begin position="468"/>
        <end position="679"/>
    </location>
</feature>
<dbReference type="InterPro" id="IPR013320">
    <property type="entry name" value="ConA-like_dom_sf"/>
</dbReference>
<feature type="compositionally biased region" description="Polar residues" evidence="4">
    <location>
        <begin position="447"/>
        <end position="456"/>
    </location>
</feature>
<feature type="region of interest" description="Disordered" evidence="4">
    <location>
        <begin position="447"/>
        <end position="466"/>
    </location>
</feature>
<dbReference type="SUPFAM" id="SSF56436">
    <property type="entry name" value="C-type lectin-like"/>
    <property type="match status" value="5"/>
</dbReference>
<dbReference type="Pfam" id="PF00354">
    <property type="entry name" value="Pentaxin"/>
    <property type="match status" value="1"/>
</dbReference>
<dbReference type="InterPro" id="IPR000998">
    <property type="entry name" value="MAM_dom"/>
</dbReference>
<dbReference type="PROSITE" id="PS50948">
    <property type="entry name" value="PAN"/>
    <property type="match status" value="1"/>
</dbReference>
<dbReference type="Gene3D" id="2.60.40.10">
    <property type="entry name" value="Immunoglobulins"/>
    <property type="match status" value="1"/>
</dbReference>
<dbReference type="PRINTS" id="PR00895">
    <property type="entry name" value="PENTAXIN"/>
</dbReference>
<dbReference type="InterPro" id="IPR018378">
    <property type="entry name" value="C-type_lectin_CS"/>
</dbReference>
<keyword evidence="10" id="KW-1185">Reference proteome</keyword>
<accession>A0A9J7HGY0</accession>
<dbReference type="KEGG" id="bfo:118403411"/>
<reference evidence="10" key="1">
    <citation type="journal article" date="2020" name="Nat. Ecol. Evol.">
        <title>Deeply conserved synteny resolves early events in vertebrate evolution.</title>
        <authorList>
            <person name="Simakov O."/>
            <person name="Marletaz F."/>
            <person name="Yue J.X."/>
            <person name="O'Connell B."/>
            <person name="Jenkins J."/>
            <person name="Brandt A."/>
            <person name="Calef R."/>
            <person name="Tung C.H."/>
            <person name="Huang T.K."/>
            <person name="Schmutz J."/>
            <person name="Satoh N."/>
            <person name="Yu J.K."/>
            <person name="Putnam N.H."/>
            <person name="Green R.E."/>
            <person name="Rokhsar D.S."/>
        </authorList>
    </citation>
    <scope>NUCLEOTIDE SEQUENCE [LARGE SCALE GENOMIC DNA]</scope>
    <source>
        <strain evidence="10">S238N-H82</strain>
    </source>
</reference>
<proteinExistence type="predicted"/>
<dbReference type="InterPro" id="IPR036179">
    <property type="entry name" value="Ig-like_dom_sf"/>
</dbReference>
<feature type="domain" description="C-type lectin" evidence="7">
    <location>
        <begin position="826"/>
        <end position="941"/>
    </location>
</feature>
<dbReference type="CDD" id="cd01100">
    <property type="entry name" value="APPLE_Factor_XI_like"/>
    <property type="match status" value="1"/>
</dbReference>
<dbReference type="Pfam" id="PF00024">
    <property type="entry name" value="PAN_1"/>
    <property type="match status" value="1"/>
</dbReference>
<evidence type="ECO:0000256" key="1">
    <source>
        <dbReference type="ARBA" id="ARBA00022737"/>
    </source>
</evidence>
<dbReference type="SUPFAM" id="SSF48726">
    <property type="entry name" value="Immunoglobulin"/>
    <property type="match status" value="1"/>
</dbReference>
<dbReference type="Gene3D" id="3.50.4.10">
    <property type="entry name" value="Hepatocyte Growth Factor"/>
    <property type="match status" value="1"/>
</dbReference>
<dbReference type="SMART" id="SM00159">
    <property type="entry name" value="PTX"/>
    <property type="match status" value="1"/>
</dbReference>
<dbReference type="InterPro" id="IPR003599">
    <property type="entry name" value="Ig_sub"/>
</dbReference>
<dbReference type="GeneID" id="118403411"/>
<feature type="domain" description="C-type lectin" evidence="7">
    <location>
        <begin position="301"/>
        <end position="417"/>
    </location>
</feature>
<dbReference type="SMART" id="SM00409">
    <property type="entry name" value="IG"/>
    <property type="match status" value="1"/>
</dbReference>
<dbReference type="PROSITE" id="PS51828">
    <property type="entry name" value="PTX_2"/>
    <property type="match status" value="1"/>
</dbReference>
<dbReference type="PANTHER" id="PTHR22801">
    <property type="entry name" value="LITHOSTATHINE"/>
    <property type="match status" value="1"/>
</dbReference>
<keyword evidence="5" id="KW-1133">Transmembrane helix</keyword>
<evidence type="ECO:0000259" key="8">
    <source>
        <dbReference type="PROSITE" id="PS50948"/>
    </source>
</evidence>
<dbReference type="InterPro" id="IPR016186">
    <property type="entry name" value="C-type_lectin-like/link_sf"/>
</dbReference>
<keyword evidence="5" id="KW-0472">Membrane</keyword>
<dbReference type="CDD" id="cd00037">
    <property type="entry name" value="CLECT"/>
    <property type="match status" value="4"/>
</dbReference>
<dbReference type="InterPro" id="IPR001759">
    <property type="entry name" value="PTX_dom"/>
</dbReference>
<dbReference type="InterPro" id="IPR000177">
    <property type="entry name" value="Apple"/>
</dbReference>
<evidence type="ECO:0000313" key="11">
    <source>
        <dbReference type="RefSeq" id="XP_035658020.1"/>
    </source>
</evidence>
<comment type="caution">
    <text evidence="3">Lacks conserved residue(s) required for the propagation of feature annotation.</text>
</comment>
<dbReference type="GO" id="GO:0006508">
    <property type="term" value="P:proteolysis"/>
    <property type="evidence" value="ECO:0007669"/>
    <property type="project" value="InterPro"/>
</dbReference>
<dbReference type="SUPFAM" id="SSF49899">
    <property type="entry name" value="Concanavalin A-like lectins/glucanases"/>
    <property type="match status" value="1"/>
</dbReference>
<dbReference type="GO" id="GO:0005576">
    <property type="term" value="C:extracellular region"/>
    <property type="evidence" value="ECO:0007669"/>
    <property type="project" value="InterPro"/>
</dbReference>
<dbReference type="PROSITE" id="PS50041">
    <property type="entry name" value="C_TYPE_LECTIN_2"/>
    <property type="match status" value="5"/>
</dbReference>
<dbReference type="SMART" id="SM00473">
    <property type="entry name" value="PAN_AP"/>
    <property type="match status" value="2"/>
</dbReference>
<sequence>MSGESGVHWTMSGGFTLVLFLVLGASTSTGCPGGFTKFEGACFKVYHQIVTYDQARQFCATKGGLLAMPKDNKTDDFLWKLKNAADSGGYFWFGFSDENWEGRWMWEDGTIHNKSADWSNWREGQPDNHKGDEDCAHYNSQAEPGWNDLPCSDKAAKFICQTTDDEAVNWSSTTMTSLVTDQMETPASRETPATVSNEELFTKEEGHFFGDWPDHIAAYNNIDADECARRCLQGHGSYDGVSRPCLSFNHRPAGSPEGGSARCWLRSSDKDTAASLGSEWDSWPHRHYYQRKGCPGGFTKFEGACFKVYHQIVTYDQARQFCATKGGLLAMPKDNKTDDFLWKLKNAADSGGYFWFGLSDENWEGRWMWEDGTIHNKSADWSNWREGQPDNHKGDEDCAHYNSQAKPGWNDLPCSDKAANFICQTTDDAAVESSDDAAVDWSSTTMTSHVNDQMKTPASRESPGDHDLQMITFPAPRSVSNYARLMTPRSQDLMSFTLCLHMRTDHSYRNRYRYRQTSLVSYAVGGGEHANELLLFNDVDNGGFQLWVRNVNAGTVDLPVWDGAWHEICATWRSSDGHWQIFSDGALRASGSGLNTGGTVRRGGTWILAQDQDTVGGAFVESQAFSGELSQVNLWDRVLSSDQIGTDWSVFCKHHGNMIDWATANINISGLASSDQYLCGTYSKPTDCPDDYQPFQGTCYKAFDVTATFHESLRMCGEDGGTLAMPRDMKTNNFLVGLKNSVDQKSSFWFGLHDRIEENFWKWIDGEELGDFTDWGPGEPNDYKQRNEDCVVYYPPKKNKWNDMPCLNKLKFICQVDTTGYTPYVNEKIAFKVFAQSKTYEAAKQTCASDGGHLADLKTQALHDFVLAMIQNVTPVGTTDRVESTWTWSDGTPVSNCAFANWVPGEPNNAGTGQDCGQLWTEKGFKWDDDFCGYQQYFICQKGSGEENSCRRSEERPRTTMTSLVTDKMGTPAARESSETCGVSAFRHFPQTDCGGPAVDIVSHFGVTVDSCAAACCADPTCLSFQYNTHSNCYLKSTICSAEEKVNAAIGNMYDRIDSPGTVPVSPHTVRAMEGETVTLPVQSKVDLRKAIALTWSRVVGESDILRVTVFMYSAGSKGRALRPLLGRASLNIDGSLRIDDAKLSDEGEYIMTKIMPFSGQTEEYVKLVIIDKSTYKRPQLTLELFYHKADCPEDYLPFQGICYKAFNVTATFHQSIRACSEDSGTLARPRDKETNDFLVSLKNSVDEGSSFRFGLHHDVFQENVWKWIDGEELGDFTDWGPGEPNNYKQFGETCVVYYPPKKNKWNDMACFSRRKFICQVDKTEAVRIQSSSNDVQYDGKAVLESPVFSTNCSNSSLVFHYQMEGSAVPATLYVSIVVNESNSAPELLGTFPFELTNGQKNQVHMDLQREQPFRVVFTAELDHHSANSTDSVGQIHLYDVVVLDKCRPIDGSAQAVLFQEPAPSKVPVLSNDQSLPSGAIIGIIVGLVIVAVAIVTGVAVARRMRGQYDRFMTTSTTVLMMRDNVMFEPDVE</sequence>
<dbReference type="InterPro" id="IPR050801">
    <property type="entry name" value="Ca-Dep_Lectins_ImmuneDev"/>
</dbReference>
<evidence type="ECO:0000256" key="4">
    <source>
        <dbReference type="SAM" id="MobiDB-lite"/>
    </source>
</evidence>
<dbReference type="Pfam" id="PF00629">
    <property type="entry name" value="MAM"/>
    <property type="match status" value="1"/>
</dbReference>
<dbReference type="GO" id="GO:0016020">
    <property type="term" value="C:membrane"/>
    <property type="evidence" value="ECO:0007669"/>
    <property type="project" value="InterPro"/>
</dbReference>
<feature type="signal peptide" evidence="6">
    <location>
        <begin position="1"/>
        <end position="30"/>
    </location>
</feature>
<protein>
    <submittedName>
        <fullName evidence="11">Uncharacterized protein LOC118403411</fullName>
    </submittedName>
</protein>
<organism evidence="10 11">
    <name type="scientific">Branchiostoma floridae</name>
    <name type="common">Florida lancelet</name>
    <name type="synonym">Amphioxus</name>
    <dbReference type="NCBI Taxonomy" id="7739"/>
    <lineage>
        <taxon>Eukaryota</taxon>
        <taxon>Metazoa</taxon>
        <taxon>Chordata</taxon>
        <taxon>Cephalochordata</taxon>
        <taxon>Leptocardii</taxon>
        <taxon>Amphioxiformes</taxon>
        <taxon>Branchiostomatidae</taxon>
        <taxon>Branchiostoma</taxon>
    </lineage>
</organism>
<evidence type="ECO:0000256" key="3">
    <source>
        <dbReference type="PROSITE-ProRule" id="PRU01172"/>
    </source>
</evidence>
<dbReference type="InterPro" id="IPR013783">
    <property type="entry name" value="Ig-like_fold"/>
</dbReference>
<dbReference type="Proteomes" id="UP000001554">
    <property type="component" value="Chromosome 2"/>
</dbReference>